<dbReference type="GO" id="GO:0003700">
    <property type="term" value="F:DNA-binding transcription factor activity"/>
    <property type="evidence" value="ECO:0007669"/>
    <property type="project" value="InterPro"/>
</dbReference>
<dbReference type="Proteomes" id="UP000007590">
    <property type="component" value="Chromosome"/>
</dbReference>
<dbReference type="SMART" id="SM00342">
    <property type="entry name" value="HTH_ARAC"/>
    <property type="match status" value="1"/>
</dbReference>
<dbReference type="RefSeq" id="WP_014679953.1">
    <property type="nucleotide sequence ID" value="NC_017770.1"/>
</dbReference>
<evidence type="ECO:0000256" key="1">
    <source>
        <dbReference type="ARBA" id="ARBA00023015"/>
    </source>
</evidence>
<dbReference type="Gene3D" id="1.10.10.60">
    <property type="entry name" value="Homeodomain-like"/>
    <property type="match status" value="1"/>
</dbReference>
<dbReference type="Pfam" id="PF20240">
    <property type="entry name" value="DUF6597"/>
    <property type="match status" value="1"/>
</dbReference>
<dbReference type="KEGG" id="scn:Solca_1660"/>
<dbReference type="SUPFAM" id="SSF46689">
    <property type="entry name" value="Homeodomain-like"/>
    <property type="match status" value="1"/>
</dbReference>
<dbReference type="PROSITE" id="PS01124">
    <property type="entry name" value="HTH_ARAC_FAMILY_2"/>
    <property type="match status" value="1"/>
</dbReference>
<keyword evidence="2" id="KW-0238">DNA-binding</keyword>
<evidence type="ECO:0000313" key="6">
    <source>
        <dbReference type="Proteomes" id="UP000007590"/>
    </source>
</evidence>
<dbReference type="EMBL" id="CP003349">
    <property type="protein sequence ID" value="AFD06726.1"/>
    <property type="molecule type" value="Genomic_DNA"/>
</dbReference>
<keyword evidence="6" id="KW-1185">Reference proteome</keyword>
<dbReference type="AlphaFoldDB" id="H8KQI8"/>
<dbReference type="Pfam" id="PF12833">
    <property type="entry name" value="HTH_18"/>
    <property type="match status" value="1"/>
</dbReference>
<evidence type="ECO:0000313" key="5">
    <source>
        <dbReference type="EMBL" id="AFD06726.1"/>
    </source>
</evidence>
<keyword evidence="1" id="KW-0805">Transcription regulation</keyword>
<dbReference type="PANTHER" id="PTHR43280:SF2">
    <property type="entry name" value="HTH-TYPE TRANSCRIPTIONAL REGULATOR EXSA"/>
    <property type="match status" value="1"/>
</dbReference>
<dbReference type="PANTHER" id="PTHR43280">
    <property type="entry name" value="ARAC-FAMILY TRANSCRIPTIONAL REGULATOR"/>
    <property type="match status" value="1"/>
</dbReference>
<evidence type="ECO:0000256" key="3">
    <source>
        <dbReference type="ARBA" id="ARBA00023163"/>
    </source>
</evidence>
<proteinExistence type="predicted"/>
<organism evidence="5 6">
    <name type="scientific">Solitalea canadensis (strain ATCC 29591 / DSM 3403 / JCM 21819 / LMG 8368 / NBRC 15130 / NCIMB 12057 / USAM 9D)</name>
    <name type="common">Flexibacter canadensis</name>
    <dbReference type="NCBI Taxonomy" id="929556"/>
    <lineage>
        <taxon>Bacteria</taxon>
        <taxon>Pseudomonadati</taxon>
        <taxon>Bacteroidota</taxon>
        <taxon>Sphingobacteriia</taxon>
        <taxon>Sphingobacteriales</taxon>
        <taxon>Sphingobacteriaceae</taxon>
        <taxon>Solitalea</taxon>
    </lineage>
</organism>
<keyword evidence="3" id="KW-0804">Transcription</keyword>
<protein>
    <recommendedName>
        <fullName evidence="4">HTH araC/xylS-type domain-containing protein</fullName>
    </recommendedName>
</protein>
<evidence type="ECO:0000259" key="4">
    <source>
        <dbReference type="PROSITE" id="PS01124"/>
    </source>
</evidence>
<dbReference type="InterPro" id="IPR009057">
    <property type="entry name" value="Homeodomain-like_sf"/>
</dbReference>
<dbReference type="HOGENOM" id="CLU_066193_1_1_10"/>
<dbReference type="InterPro" id="IPR046532">
    <property type="entry name" value="DUF6597"/>
</dbReference>
<dbReference type="STRING" id="929556.Solca_1660"/>
<accession>H8KQI8</accession>
<feature type="domain" description="HTH araC/xylS-type" evidence="4">
    <location>
        <begin position="152"/>
        <end position="254"/>
    </location>
</feature>
<dbReference type="eggNOG" id="COG2207">
    <property type="taxonomic scope" value="Bacteria"/>
</dbReference>
<gene>
    <name evidence="5" type="ordered locus">Solca_1660</name>
</gene>
<dbReference type="InterPro" id="IPR018060">
    <property type="entry name" value="HTH_AraC"/>
</dbReference>
<reference evidence="5" key="1">
    <citation type="submission" date="2012-02" db="EMBL/GenBank/DDBJ databases">
        <title>The complete genome of Solitalea canadensis DSM 3403.</title>
        <authorList>
            <consortium name="US DOE Joint Genome Institute (JGI-PGF)"/>
            <person name="Lucas S."/>
            <person name="Copeland A."/>
            <person name="Lapidus A."/>
            <person name="Glavina del Rio T."/>
            <person name="Dalin E."/>
            <person name="Tice H."/>
            <person name="Bruce D."/>
            <person name="Goodwin L."/>
            <person name="Pitluck S."/>
            <person name="Peters L."/>
            <person name="Ovchinnikova G."/>
            <person name="Lu M."/>
            <person name="Kyrpides N."/>
            <person name="Mavromatis K."/>
            <person name="Ivanova N."/>
            <person name="Brettin T."/>
            <person name="Detter J.C."/>
            <person name="Han C."/>
            <person name="Larimer F."/>
            <person name="Land M."/>
            <person name="Hauser L."/>
            <person name="Markowitz V."/>
            <person name="Cheng J.-F."/>
            <person name="Hugenholtz P."/>
            <person name="Woyke T."/>
            <person name="Wu D."/>
            <person name="Spring S."/>
            <person name="Schroeder M."/>
            <person name="Kopitz M."/>
            <person name="Brambilla E."/>
            <person name="Klenk H.-P."/>
            <person name="Eisen J.A."/>
        </authorList>
    </citation>
    <scope>NUCLEOTIDE SEQUENCE</scope>
    <source>
        <strain evidence="5">DSM 3403</strain>
    </source>
</reference>
<dbReference type="GO" id="GO:0043565">
    <property type="term" value="F:sequence-specific DNA binding"/>
    <property type="evidence" value="ECO:0007669"/>
    <property type="project" value="InterPro"/>
</dbReference>
<name>H8KQI8_SOLCM</name>
<dbReference type="OrthoDB" id="323290at2"/>
<sequence>MKYRQILPPDYLSNYVQYFWTLESSVPTSFGTIADGCPGLIFQQSGGETFYQNEKHLPGFFLYGQATKFAEINSPEKFSTIGICFYPHALKSVFGLNAHELTDSCLDFNLFSKKQGDQLYERLLNSTSVDDQIEFLSQYLRAQINLNTTDADEIIQYSLSQIVKSKGGIPLKDLHDDLQLSERSFERKFKQSIGISPKLYARICRFKVSLNQLKNNDFQKLSDIAYENDYSDQSHFIRSFKEFAGFSPLQYPKLVNVVIENTPTQ</sequence>
<evidence type="ECO:0000256" key="2">
    <source>
        <dbReference type="ARBA" id="ARBA00023125"/>
    </source>
</evidence>